<dbReference type="AlphaFoldDB" id="A0A0V1AM67"/>
<reference evidence="1 2" key="1">
    <citation type="submission" date="2015-01" db="EMBL/GenBank/DDBJ databases">
        <title>Evolution of Trichinella species and genotypes.</title>
        <authorList>
            <person name="Korhonen P.K."/>
            <person name="Edoardo P."/>
            <person name="Giuseppe L.R."/>
            <person name="Gasser R.B."/>
        </authorList>
    </citation>
    <scope>NUCLEOTIDE SEQUENCE [LARGE SCALE GENOMIC DNA]</scope>
    <source>
        <strain evidence="1">ISS3</strain>
    </source>
</reference>
<gene>
    <name evidence="1" type="ORF">T01_7338</name>
</gene>
<name>A0A0V1AM67_TRISP</name>
<evidence type="ECO:0000313" key="2">
    <source>
        <dbReference type="Proteomes" id="UP000054776"/>
    </source>
</evidence>
<dbReference type="InParanoid" id="A0A0V1AM67"/>
<proteinExistence type="predicted"/>
<dbReference type="EMBL" id="JYDH01000805">
    <property type="protein sequence ID" value="KRY25658.1"/>
    <property type="molecule type" value="Genomic_DNA"/>
</dbReference>
<sequence>METKIPPNSSIEARVRAATNEILLQKSRRSHWGNEY</sequence>
<comment type="caution">
    <text evidence="1">The sequence shown here is derived from an EMBL/GenBank/DDBJ whole genome shotgun (WGS) entry which is preliminary data.</text>
</comment>
<protein>
    <submittedName>
        <fullName evidence="1">Uncharacterized protein</fullName>
    </submittedName>
</protein>
<accession>A0A0V1AM67</accession>
<keyword evidence="2" id="KW-1185">Reference proteome</keyword>
<dbReference type="Proteomes" id="UP000054776">
    <property type="component" value="Unassembled WGS sequence"/>
</dbReference>
<evidence type="ECO:0000313" key="1">
    <source>
        <dbReference type="EMBL" id="KRY25658.1"/>
    </source>
</evidence>
<organism evidence="1 2">
    <name type="scientific">Trichinella spiralis</name>
    <name type="common">Trichina worm</name>
    <dbReference type="NCBI Taxonomy" id="6334"/>
    <lineage>
        <taxon>Eukaryota</taxon>
        <taxon>Metazoa</taxon>
        <taxon>Ecdysozoa</taxon>
        <taxon>Nematoda</taxon>
        <taxon>Enoplea</taxon>
        <taxon>Dorylaimia</taxon>
        <taxon>Trichinellida</taxon>
        <taxon>Trichinellidae</taxon>
        <taxon>Trichinella</taxon>
    </lineage>
</organism>